<protein>
    <submittedName>
        <fullName evidence="2">Uncharacterized protein</fullName>
    </submittedName>
</protein>
<dbReference type="EMBL" id="BTRK01000004">
    <property type="protein sequence ID" value="GMR48505.1"/>
    <property type="molecule type" value="Genomic_DNA"/>
</dbReference>
<keyword evidence="3" id="KW-1185">Reference proteome</keyword>
<gene>
    <name evidence="2" type="ORF">PMAYCL1PPCAC_18700</name>
</gene>
<evidence type="ECO:0000313" key="3">
    <source>
        <dbReference type="Proteomes" id="UP001328107"/>
    </source>
</evidence>
<dbReference type="PANTHER" id="PTHR37427:SF3">
    <property type="entry name" value="ADENOSINE DEAMINASE"/>
    <property type="match status" value="1"/>
</dbReference>
<dbReference type="Proteomes" id="UP001328107">
    <property type="component" value="Unassembled WGS sequence"/>
</dbReference>
<dbReference type="PANTHER" id="PTHR37427">
    <property type="entry name" value="PROTEIN CBG20963-RELATED"/>
    <property type="match status" value="1"/>
</dbReference>
<name>A0AAN5CQD0_9BILA</name>
<keyword evidence="1" id="KW-0732">Signal</keyword>
<feature type="chain" id="PRO_5042858404" evidence="1">
    <location>
        <begin position="17"/>
        <end position="132"/>
    </location>
</feature>
<feature type="signal peptide" evidence="1">
    <location>
        <begin position="1"/>
        <end position="16"/>
    </location>
</feature>
<dbReference type="AlphaFoldDB" id="A0AAN5CQD0"/>
<comment type="caution">
    <text evidence="2">The sequence shown here is derived from an EMBL/GenBank/DDBJ whole genome shotgun (WGS) entry which is preliminary data.</text>
</comment>
<evidence type="ECO:0000313" key="2">
    <source>
        <dbReference type="EMBL" id="GMR48505.1"/>
    </source>
</evidence>
<reference evidence="3" key="1">
    <citation type="submission" date="2022-10" db="EMBL/GenBank/DDBJ databases">
        <title>Genome assembly of Pristionchus species.</title>
        <authorList>
            <person name="Yoshida K."/>
            <person name="Sommer R.J."/>
        </authorList>
    </citation>
    <scope>NUCLEOTIDE SEQUENCE [LARGE SCALE GENOMIC DNA]</scope>
    <source>
        <strain evidence="3">RS5460</strain>
    </source>
</reference>
<organism evidence="2 3">
    <name type="scientific">Pristionchus mayeri</name>
    <dbReference type="NCBI Taxonomy" id="1317129"/>
    <lineage>
        <taxon>Eukaryota</taxon>
        <taxon>Metazoa</taxon>
        <taxon>Ecdysozoa</taxon>
        <taxon>Nematoda</taxon>
        <taxon>Chromadorea</taxon>
        <taxon>Rhabditida</taxon>
        <taxon>Rhabditina</taxon>
        <taxon>Diplogasteromorpha</taxon>
        <taxon>Diplogasteroidea</taxon>
        <taxon>Neodiplogasteridae</taxon>
        <taxon>Pristionchus</taxon>
    </lineage>
</organism>
<accession>A0AAN5CQD0</accession>
<proteinExistence type="predicted"/>
<evidence type="ECO:0000256" key="1">
    <source>
        <dbReference type="SAM" id="SignalP"/>
    </source>
</evidence>
<sequence>MNLLVVFFSLSLAALACDIKVTLKFNQKIKSGFARFKFFNETYGPVYEYREGANNLPQHFRIKGLFCNMKPTILETYEVDPRSGDAKPNKTTQAFIEGFGVMDYQIGDMHTPYVASKIGVFCGFGDCGVSHG</sequence>